<dbReference type="Gene3D" id="3.30.470.20">
    <property type="entry name" value="ATP-grasp fold, B domain"/>
    <property type="match status" value="1"/>
</dbReference>
<feature type="domain" description="Alpha-glucan water dikinase-like N-terminal Ig-like" evidence="13">
    <location>
        <begin position="523"/>
        <end position="622"/>
    </location>
</feature>
<name>A0A1J4MBK4_9CRYT</name>
<evidence type="ECO:0000256" key="9">
    <source>
        <dbReference type="ARBA" id="ARBA00022842"/>
    </source>
</evidence>
<evidence type="ECO:0000256" key="1">
    <source>
        <dbReference type="ARBA" id="ARBA00001946"/>
    </source>
</evidence>
<keyword evidence="9" id="KW-0460">Magnesium</keyword>
<evidence type="ECO:0000313" key="15">
    <source>
        <dbReference type="Proteomes" id="UP000186804"/>
    </source>
</evidence>
<dbReference type="VEuPathDB" id="CryptoDB:cand_033140"/>
<feature type="domain" description="Alpha-glucan water dikinase phosphohistidine-like" evidence="12">
    <location>
        <begin position="1157"/>
        <end position="1258"/>
    </location>
</feature>
<comment type="cofactor">
    <cofactor evidence="1">
        <name>Mg(2+)</name>
        <dbReference type="ChEBI" id="CHEBI:18420"/>
    </cofactor>
</comment>
<reference evidence="14 15" key="1">
    <citation type="submission" date="2016-10" db="EMBL/GenBank/DDBJ databases">
        <title>Reductive evolution of mitochondrial metabolism and differential evolution of invasion-related proteins in Cryptosporidium.</title>
        <authorList>
            <person name="Liu S."/>
            <person name="Roellig D.M."/>
            <person name="Guo Y."/>
            <person name="Li N."/>
            <person name="Frace M.A."/>
            <person name="Tang K."/>
            <person name="Zhang L."/>
            <person name="Feng Y."/>
            <person name="Xiao L."/>
        </authorList>
    </citation>
    <scope>NUCLEOTIDE SEQUENCE [LARGE SCALE GENOMIC DNA]</scope>
    <source>
        <strain evidence="14">30847</strain>
    </source>
</reference>
<proteinExistence type="inferred from homology"/>
<evidence type="ECO:0000259" key="13">
    <source>
        <dbReference type="Pfam" id="PF23166"/>
    </source>
</evidence>
<feature type="domain" description="Pyruvate phosphate dikinase AMP/ATP-binding" evidence="11">
    <location>
        <begin position="1311"/>
        <end position="1686"/>
    </location>
</feature>
<dbReference type="SUPFAM" id="SSF56059">
    <property type="entry name" value="Glutathione synthetase ATP-binding domain-like"/>
    <property type="match status" value="1"/>
</dbReference>
<dbReference type="InterPro" id="IPR054481">
    <property type="entry name" value="GWD1_pHisD"/>
</dbReference>
<dbReference type="Pfam" id="PF01326">
    <property type="entry name" value="PPDK_N"/>
    <property type="match status" value="1"/>
</dbReference>
<evidence type="ECO:0000313" key="14">
    <source>
        <dbReference type="EMBL" id="OII71601.1"/>
    </source>
</evidence>
<dbReference type="EMBL" id="LRBS01000121">
    <property type="protein sequence ID" value="OII71601.1"/>
    <property type="molecule type" value="Genomic_DNA"/>
</dbReference>
<dbReference type="PANTHER" id="PTHR46999">
    <property type="entry name" value="ALPHA-GLUCAN WATER DIKINASE 1, CHLOROPLASTIC-RELATED"/>
    <property type="match status" value="1"/>
</dbReference>
<dbReference type="InterPro" id="IPR056301">
    <property type="entry name" value="GWD-like_N_Ig"/>
</dbReference>
<evidence type="ECO:0000256" key="5">
    <source>
        <dbReference type="ARBA" id="ARBA00022723"/>
    </source>
</evidence>
<dbReference type="Proteomes" id="UP000186804">
    <property type="component" value="Unassembled WGS sequence"/>
</dbReference>
<evidence type="ECO:0000256" key="7">
    <source>
        <dbReference type="ARBA" id="ARBA00022777"/>
    </source>
</evidence>
<evidence type="ECO:0000256" key="6">
    <source>
        <dbReference type="ARBA" id="ARBA00022741"/>
    </source>
</evidence>
<gene>
    <name evidence="14" type="ORF">cand_033140</name>
</gene>
<dbReference type="Gene3D" id="3.30.1490.20">
    <property type="entry name" value="ATP-grasp fold, A domain"/>
    <property type="match status" value="1"/>
</dbReference>
<dbReference type="GO" id="GO:0005524">
    <property type="term" value="F:ATP binding"/>
    <property type="evidence" value="ECO:0007669"/>
    <property type="project" value="UniProtKB-KW"/>
</dbReference>
<dbReference type="Pfam" id="PF22973">
    <property type="entry name" value="GWD1_pHisD"/>
    <property type="match status" value="1"/>
</dbReference>
<evidence type="ECO:0000259" key="12">
    <source>
        <dbReference type="Pfam" id="PF22973"/>
    </source>
</evidence>
<dbReference type="RefSeq" id="XP_067066791.1">
    <property type="nucleotide sequence ID" value="XM_067213540.1"/>
</dbReference>
<keyword evidence="7" id="KW-0418">Kinase</keyword>
<dbReference type="GO" id="GO:0016301">
    <property type="term" value="F:kinase activity"/>
    <property type="evidence" value="ECO:0007669"/>
    <property type="project" value="UniProtKB-KW"/>
</dbReference>
<protein>
    <submittedName>
        <fullName evidence="14">Pyruvate phosphate PEP pyruvate binding domain-containing protein</fullName>
    </submittedName>
</protein>
<dbReference type="Pfam" id="PF23166">
    <property type="entry name" value="Ig_N_CWD1"/>
    <property type="match status" value="1"/>
</dbReference>
<keyword evidence="10" id="KW-0119">Carbohydrate metabolism</keyword>
<comment type="similarity">
    <text evidence="2">Belongs to the PEP-utilizing enzyme family.</text>
</comment>
<keyword evidence="15" id="KW-1185">Reference proteome</keyword>
<comment type="caution">
    <text evidence="14">The sequence shown here is derived from an EMBL/GenBank/DDBJ whole genome shotgun (WGS) entry which is preliminary data.</text>
</comment>
<keyword evidence="5" id="KW-0479">Metal-binding</keyword>
<evidence type="ECO:0000259" key="11">
    <source>
        <dbReference type="Pfam" id="PF01326"/>
    </source>
</evidence>
<evidence type="ECO:0000256" key="8">
    <source>
        <dbReference type="ARBA" id="ARBA00022840"/>
    </source>
</evidence>
<sequence length="1687" mass="194235">MEGNFCNGLFVKSSIFSCTDGGLTEVNSSFQKDKKVLTLNIVYRPKIPLDSIVILHWGLANSDCGEWVQPPICLFSVNGTTSIKCSDNISCESITVPINNGSYYSCEVSMDCAHLEQKHGLIHPKLSKEGIEACEGYVADWINTEKTDWGLCFVLYATPKIGSNLKSCPLEKVWIKRKDCQKGNFFIPISTEIKILSFVNHIIDKDEAAKIYLKSAKSYLKSETKDMVSLPLSHTNSSSSAKNHFDSMTQECFLVKIGTRHSTSLPIIWAAAINNSEDESGGKTIVLVYLNINSVSFVDSKVGTNLKSNELEVLLHFGFLRSLENRVWVSPAILAENLNLKVESISNYDNESSEAKFEYFEDHNYWRCVLKFPQKLTSEMKGIGFVLKSIVEGPQKSQITWIKSISNDDFIFKLPAIRRDTILIKSSEKLSTSNLSINSKSQESIETKNNTDYLLKEELFKIHIQEFESNSEYRIQEFIQKHKIDEESTLVRKNYYISDKIGVASFIVATVDECCILELNICSREVLILHWGLICNSRYGRRKGWECPPQTCFPANTIIFDEKACQTEIPCIQNISNILYHQKITIRFTKEILDNYSKFTCVFKKVNPDGSYNWYKDANRDIEFLISKINSKNSHFWKGYWGNVVDKILTAEIEWGSITLMHRYNLMDEIIQTWSSEFNNLRESKSYELNFKMIWCVSEIIEQISREPKGSWFKATNNTDYNNWYRKGEEFWIWIMIWMRFNALGILDWQRNYNTAPRLLASAAENATLTVTSKWIEWPQYRWLIRLIIQTMIRGGSRGQEVRDRILHIMHRNHIPEAHGTFYEQWHQKLHNNTTPDDVGICRSIIGYLRSSGNQDEFARILYENGLSWEKVASYDRPITTKPYLPCNTDINSLAYDFEQYLEVLIDVHEAINLQRSFHHCCCYLPSELQDVCKSIIYGNDKKFDDTRDLNILHDRLMKVNNVRIKILDCIYYQHGAKSPSDNNKHAIKEIMFLDLGLENLQGMFIQTMCTISGEHNLNHMIDEMNNFLWIMLGHDPVNRELLAICFDWFKFNKVHDSLSFLILKSILERLHIFIGSHMDIIYKGWDPKVRFFGGSLGLEENNNTIRNFMDEVLRSTLLATISLQIKRIDKYLLNKMETSHMQDWQYISYNPSWYSNQKLIGLVKRVDKITDDIGKESTPKILICSYISGEEDIPMNVIGILLTDSNFAPDILSHLSVRARNMNVLLAVCQNPNFILNEIDTINMDTIIEIKITSDMILKIEKNANLEVNSEIDADDDNRKKHFIPTKDNLKLKTSDKSWIIYPEKMDSTVVGQKAINLLKLRKIITETQDSNIIKGIYVPNCVSLPFETLSRVIPKDLNEKVSELLNQILNDDELVNKTLSKICRIIENDIKPPKDLLQELYKACLTLKSDETDICDEKQINNTNIESMINNPIIKKMWSSITKVWSSVYHPRAYTNMLKIGQSLSNVYMSVVIQRLLKADYAFVLHSKNPVQKVGTNDINSEKYEEMYGELVIGLGETLVSNTCGKSLGFTAKRLKECKNYCDINMIQEVNIMCFPSKSIAMFSQDSFNSIEEKDFDKDANLDVNYIFRSDSNAEDIVGFAGAGVFESFPLIQPISEYVTYLNQEIIINPLFRDRLLRSLGILAFYIQDKYKGVPQDIEGCIIPSISIHSDLPYTIAVVQSRPQV</sequence>
<accession>A0A1J4MBK4</accession>
<dbReference type="GeneID" id="92367498"/>
<dbReference type="InterPro" id="IPR002192">
    <property type="entry name" value="PPDK_AMP/ATP-bd"/>
</dbReference>
<dbReference type="PANTHER" id="PTHR46999:SF1">
    <property type="entry name" value="ALPHA-GLUCAN WATER DIKINASE 1, CHLOROPLASTIC"/>
    <property type="match status" value="1"/>
</dbReference>
<keyword evidence="8" id="KW-0067">ATP-binding</keyword>
<dbReference type="OrthoDB" id="6123450at2759"/>
<keyword evidence="14" id="KW-0670">Pyruvate</keyword>
<evidence type="ECO:0000256" key="3">
    <source>
        <dbReference type="ARBA" id="ARBA00011738"/>
    </source>
</evidence>
<dbReference type="InterPro" id="IPR013815">
    <property type="entry name" value="ATP_grasp_subdomain_1"/>
</dbReference>
<evidence type="ECO:0000256" key="10">
    <source>
        <dbReference type="ARBA" id="ARBA00023277"/>
    </source>
</evidence>
<keyword evidence="4" id="KW-0808">Transferase</keyword>
<evidence type="ECO:0000256" key="2">
    <source>
        <dbReference type="ARBA" id="ARBA00007837"/>
    </source>
</evidence>
<organism evidence="14 15">
    <name type="scientific">Cryptosporidium andersoni</name>
    <dbReference type="NCBI Taxonomy" id="117008"/>
    <lineage>
        <taxon>Eukaryota</taxon>
        <taxon>Sar</taxon>
        <taxon>Alveolata</taxon>
        <taxon>Apicomplexa</taxon>
        <taxon>Conoidasida</taxon>
        <taxon>Coccidia</taxon>
        <taxon>Eucoccidiorida</taxon>
        <taxon>Eimeriorina</taxon>
        <taxon>Cryptosporidiidae</taxon>
        <taxon>Cryptosporidium</taxon>
    </lineage>
</organism>
<keyword evidence="6" id="KW-0547">Nucleotide-binding</keyword>
<comment type="subunit">
    <text evidence="3">Homodimer.</text>
</comment>
<dbReference type="GO" id="GO:0046872">
    <property type="term" value="F:metal ion binding"/>
    <property type="evidence" value="ECO:0007669"/>
    <property type="project" value="UniProtKB-KW"/>
</dbReference>
<evidence type="ECO:0000256" key="4">
    <source>
        <dbReference type="ARBA" id="ARBA00022679"/>
    </source>
</evidence>